<evidence type="ECO:0000313" key="2">
    <source>
        <dbReference type="EMBL" id="KAF1960319.1"/>
    </source>
</evidence>
<reference evidence="2" key="1">
    <citation type="journal article" date="2020" name="Stud. Mycol.">
        <title>101 Dothideomycetes genomes: a test case for predicting lifestyles and emergence of pathogens.</title>
        <authorList>
            <person name="Haridas S."/>
            <person name="Albert R."/>
            <person name="Binder M."/>
            <person name="Bloem J."/>
            <person name="Labutti K."/>
            <person name="Salamov A."/>
            <person name="Andreopoulos B."/>
            <person name="Baker S."/>
            <person name="Barry K."/>
            <person name="Bills G."/>
            <person name="Bluhm B."/>
            <person name="Cannon C."/>
            <person name="Castanera R."/>
            <person name="Culley D."/>
            <person name="Daum C."/>
            <person name="Ezra D."/>
            <person name="Gonzalez J."/>
            <person name="Henrissat B."/>
            <person name="Kuo A."/>
            <person name="Liang C."/>
            <person name="Lipzen A."/>
            <person name="Lutzoni F."/>
            <person name="Magnuson J."/>
            <person name="Mondo S."/>
            <person name="Nolan M."/>
            <person name="Ohm R."/>
            <person name="Pangilinan J."/>
            <person name="Park H.-J."/>
            <person name="Ramirez L."/>
            <person name="Alfaro M."/>
            <person name="Sun H."/>
            <person name="Tritt A."/>
            <person name="Yoshinaga Y."/>
            <person name="Zwiers L.-H."/>
            <person name="Turgeon B."/>
            <person name="Goodwin S."/>
            <person name="Spatafora J."/>
            <person name="Crous P."/>
            <person name="Grigoriev I."/>
        </authorList>
    </citation>
    <scope>NUCLEOTIDE SEQUENCE</scope>
    <source>
        <strain evidence="2">CBS 675.92</strain>
    </source>
</reference>
<name>A0A6A5U8K9_9PLEO</name>
<keyword evidence="3" id="KW-1185">Reference proteome</keyword>
<evidence type="ECO:0000313" key="3">
    <source>
        <dbReference type="Proteomes" id="UP000800035"/>
    </source>
</evidence>
<dbReference type="AlphaFoldDB" id="A0A6A5U8K9"/>
<protein>
    <submittedName>
        <fullName evidence="2">Uncharacterized protein</fullName>
    </submittedName>
</protein>
<dbReference type="EMBL" id="ML976983">
    <property type="protein sequence ID" value="KAF1960319.1"/>
    <property type="molecule type" value="Genomic_DNA"/>
</dbReference>
<organism evidence="2 3">
    <name type="scientific">Byssothecium circinans</name>
    <dbReference type="NCBI Taxonomy" id="147558"/>
    <lineage>
        <taxon>Eukaryota</taxon>
        <taxon>Fungi</taxon>
        <taxon>Dikarya</taxon>
        <taxon>Ascomycota</taxon>
        <taxon>Pezizomycotina</taxon>
        <taxon>Dothideomycetes</taxon>
        <taxon>Pleosporomycetidae</taxon>
        <taxon>Pleosporales</taxon>
        <taxon>Massarineae</taxon>
        <taxon>Massarinaceae</taxon>
        <taxon>Byssothecium</taxon>
    </lineage>
</organism>
<proteinExistence type="predicted"/>
<accession>A0A6A5U8K9</accession>
<gene>
    <name evidence="2" type="ORF">CC80DRAFT_544775</name>
</gene>
<feature type="region of interest" description="Disordered" evidence="1">
    <location>
        <begin position="30"/>
        <end position="210"/>
    </location>
</feature>
<dbReference type="Proteomes" id="UP000800035">
    <property type="component" value="Unassembled WGS sequence"/>
</dbReference>
<dbReference type="OrthoDB" id="3797827at2759"/>
<evidence type="ECO:0000256" key="1">
    <source>
        <dbReference type="SAM" id="MobiDB-lite"/>
    </source>
</evidence>
<sequence>MASRALPSSPALPNDAEILWMPSSPLVRMNDARQVTSRGRAASPAPSDNSELSWPSRSPSPPSGALPPALRIPRAQYAIESRDSEDSDDYELPPHSRLRSSDRPKRGSHGRFVPALKKKRSAPLSLEARTPKRQKVQLQTPPETPKKGDSDHAIVNTPIPFQLPHNAPSTHAADKTRPTCADTAMSGEFSPNPFARIITPPPPPKAEPTGLGKLECLPAEIRQMIYGYALDIDNPVTVKECCGPTSTKRERDACKKHGKSCYKKYGQRNGPSVERGASEACGKFSVLALSKQINEEAAWVLFNTGKLVIKVGEHLGSYVNGKDSTMLSIRHLPNLPENEHVQNMWMTAARFRDICFELPATTLKYGDPKNYTARLSVGATLLMKAWELQPNKPTSLDRKPRAVTINLGGMYKTVPLNAETYEEEFVEWAQLHYPFELPNADDICFETSRNLERMIEVVSRHRGSTSKWTIAAAVTLEDGVLIDEDGSEMESGGWLYGLQEHCNQYHFNFATV</sequence>